<evidence type="ECO:0000256" key="1">
    <source>
        <dbReference type="SAM" id="Phobius"/>
    </source>
</evidence>
<keyword evidence="1" id="KW-0812">Transmembrane</keyword>
<name>A0A1F6DV36_9BACT</name>
<dbReference type="Proteomes" id="UP000177652">
    <property type="component" value="Unassembled WGS sequence"/>
</dbReference>
<evidence type="ECO:0000313" key="3">
    <source>
        <dbReference type="Proteomes" id="UP000177652"/>
    </source>
</evidence>
<dbReference type="EMBL" id="MFLK01000053">
    <property type="protein sequence ID" value="OGG65281.1"/>
    <property type="molecule type" value="Genomic_DNA"/>
</dbReference>
<keyword evidence="1" id="KW-1133">Transmembrane helix</keyword>
<organism evidence="2 3">
    <name type="scientific">Candidatus Kaiserbacteria bacterium RIFCSPHIGHO2_02_FULL_55_20</name>
    <dbReference type="NCBI Taxonomy" id="1798497"/>
    <lineage>
        <taxon>Bacteria</taxon>
        <taxon>Candidatus Kaiseribacteriota</taxon>
    </lineage>
</organism>
<reference evidence="2 3" key="1">
    <citation type="journal article" date="2016" name="Nat. Commun.">
        <title>Thousands of microbial genomes shed light on interconnected biogeochemical processes in an aquifer system.</title>
        <authorList>
            <person name="Anantharaman K."/>
            <person name="Brown C.T."/>
            <person name="Hug L.A."/>
            <person name="Sharon I."/>
            <person name="Castelle C.J."/>
            <person name="Probst A.J."/>
            <person name="Thomas B.C."/>
            <person name="Singh A."/>
            <person name="Wilkins M.J."/>
            <person name="Karaoz U."/>
            <person name="Brodie E.L."/>
            <person name="Williams K.H."/>
            <person name="Hubbard S.S."/>
            <person name="Banfield J.F."/>
        </authorList>
    </citation>
    <scope>NUCLEOTIDE SEQUENCE [LARGE SCALE GENOMIC DNA]</scope>
</reference>
<feature type="transmembrane region" description="Helical" evidence="1">
    <location>
        <begin position="23"/>
        <end position="56"/>
    </location>
</feature>
<sequence>MSDLFFSSRLDKNWRWWAVQQTFIVLVVAILVGFAISLVIDLFALAVVILGVCGWFRYGWRYTWVNALLIAVGCGLGFVGVYVAIYANPLALTTTAAGFVVVLRFFSEGPERATTVTAPVEKVTKKTKKKKKPPPK</sequence>
<keyword evidence="1" id="KW-0472">Membrane</keyword>
<gene>
    <name evidence="2" type="ORF">A3D71_03510</name>
</gene>
<protein>
    <submittedName>
        <fullName evidence="2">Uncharacterized protein</fullName>
    </submittedName>
</protein>
<dbReference type="STRING" id="1798497.A3D71_03510"/>
<comment type="caution">
    <text evidence="2">The sequence shown here is derived from an EMBL/GenBank/DDBJ whole genome shotgun (WGS) entry which is preliminary data.</text>
</comment>
<accession>A0A1F6DV36</accession>
<feature type="transmembrane region" description="Helical" evidence="1">
    <location>
        <begin position="90"/>
        <end position="106"/>
    </location>
</feature>
<feature type="transmembrane region" description="Helical" evidence="1">
    <location>
        <begin position="63"/>
        <end position="84"/>
    </location>
</feature>
<evidence type="ECO:0000313" key="2">
    <source>
        <dbReference type="EMBL" id="OGG65281.1"/>
    </source>
</evidence>
<proteinExistence type="predicted"/>
<dbReference type="AlphaFoldDB" id="A0A1F6DV36"/>